<dbReference type="Proteomes" id="UP001215598">
    <property type="component" value="Unassembled WGS sequence"/>
</dbReference>
<protein>
    <submittedName>
        <fullName evidence="1">Uncharacterized protein</fullName>
    </submittedName>
</protein>
<organism evidence="1 2">
    <name type="scientific">Mycena metata</name>
    <dbReference type="NCBI Taxonomy" id="1033252"/>
    <lineage>
        <taxon>Eukaryota</taxon>
        <taxon>Fungi</taxon>
        <taxon>Dikarya</taxon>
        <taxon>Basidiomycota</taxon>
        <taxon>Agaricomycotina</taxon>
        <taxon>Agaricomycetes</taxon>
        <taxon>Agaricomycetidae</taxon>
        <taxon>Agaricales</taxon>
        <taxon>Marasmiineae</taxon>
        <taxon>Mycenaceae</taxon>
        <taxon>Mycena</taxon>
    </lineage>
</organism>
<comment type="caution">
    <text evidence="1">The sequence shown here is derived from an EMBL/GenBank/DDBJ whole genome shotgun (WGS) entry which is preliminary data.</text>
</comment>
<evidence type="ECO:0000313" key="2">
    <source>
        <dbReference type="Proteomes" id="UP001215598"/>
    </source>
</evidence>
<evidence type="ECO:0000313" key="1">
    <source>
        <dbReference type="EMBL" id="KAJ7773134.1"/>
    </source>
</evidence>
<name>A0AAD7JWF0_9AGAR</name>
<dbReference type="EMBL" id="JARKIB010000013">
    <property type="protein sequence ID" value="KAJ7773134.1"/>
    <property type="molecule type" value="Genomic_DNA"/>
</dbReference>
<reference evidence="1" key="1">
    <citation type="submission" date="2023-03" db="EMBL/GenBank/DDBJ databases">
        <title>Massive genome expansion in bonnet fungi (Mycena s.s.) driven by repeated elements and novel gene families across ecological guilds.</title>
        <authorList>
            <consortium name="Lawrence Berkeley National Laboratory"/>
            <person name="Harder C.B."/>
            <person name="Miyauchi S."/>
            <person name="Viragh M."/>
            <person name="Kuo A."/>
            <person name="Thoen E."/>
            <person name="Andreopoulos B."/>
            <person name="Lu D."/>
            <person name="Skrede I."/>
            <person name="Drula E."/>
            <person name="Henrissat B."/>
            <person name="Morin E."/>
            <person name="Kohler A."/>
            <person name="Barry K."/>
            <person name="LaButti K."/>
            <person name="Morin E."/>
            <person name="Salamov A."/>
            <person name="Lipzen A."/>
            <person name="Mereny Z."/>
            <person name="Hegedus B."/>
            <person name="Baldrian P."/>
            <person name="Stursova M."/>
            <person name="Weitz H."/>
            <person name="Taylor A."/>
            <person name="Grigoriev I.V."/>
            <person name="Nagy L.G."/>
            <person name="Martin F."/>
            <person name="Kauserud H."/>
        </authorList>
    </citation>
    <scope>NUCLEOTIDE SEQUENCE</scope>
    <source>
        <strain evidence="1">CBHHK182m</strain>
    </source>
</reference>
<proteinExistence type="predicted"/>
<dbReference type="AlphaFoldDB" id="A0AAD7JWF0"/>
<gene>
    <name evidence="1" type="ORF">B0H16DRAFT_1450980</name>
</gene>
<sequence>MALHACWNSPYHHTYHDIVRGELIKTHAHYYPQLSGVLNVRPPLLDTSLDPTSFSFHTEICPPRDAVEAYERHYCMPPPSTASFESYVDYQLPFCMETSPLSATDTKCDSAAGDCLLEANISQDFFGEAKALSDSAVHCVAYMAPEWPGRFMVLEATSNGPQVVTVGTQLFARACWEGPATVLKIVFTKGDRTYLRAVVNSLGTKIFVVVGSNVVDINTSLVFRFGGGCLPLLPATFPLWIGSFSVTESSDVASNEFRSTIFPPFYLLRTSQAISHLGWCIATVDFLRYAKYGFYIPIGSRNLIGPITTRYLYVDVLRASLFSPFRRTRSYAELPSSLRSVPAHYSFDRDRRSPGISIVPGGCARELSTHFTGASPMSHLRDRRDDELRTVQVTVYSGKERLIWQRVLRYGYPTPYPAALVQVDSALPELGASAAVTEFIEPPRTADHAIAGISSDSLHRQWKEDCIVETGLSNLLCTAFLKDCGTYEVASVIHYIKRQNTTDAFTISAPSVWQDAATVYAIHGDVSPGRTRLLCRLGCGNVIRLEVPHTIFDPLCVHRSHSEYFAHRLGSDIIGLGRVPDRLGVFYFHRSLHPLQLENVEHFLSVVVFTPNSVIEFQRRVYLQFLPRSIAPFRALRRFEYLAEGFIIPDGVDPGKPINSFVVAPASKSEALTTVSSRELDQTPYVPRHGEIVIHADVSTVFCAVFLRQGEKTRIFAPCAWKDGDVDVALPQVCSDIA</sequence>
<keyword evidence="2" id="KW-1185">Reference proteome</keyword>
<accession>A0AAD7JWF0</accession>